<feature type="region of interest" description="Disordered" evidence="1">
    <location>
        <begin position="37"/>
        <end position="61"/>
    </location>
</feature>
<keyword evidence="3" id="KW-1185">Reference proteome</keyword>
<feature type="compositionally biased region" description="Basic and acidic residues" evidence="1">
    <location>
        <begin position="37"/>
        <end position="51"/>
    </location>
</feature>
<evidence type="ECO:0000256" key="1">
    <source>
        <dbReference type="SAM" id="MobiDB-lite"/>
    </source>
</evidence>
<accession>A0A0C2SYH7</accession>
<dbReference type="AlphaFoldDB" id="A0A0C2SYH7"/>
<dbReference type="EMBL" id="KN818320">
    <property type="protein sequence ID" value="KIL59204.1"/>
    <property type="molecule type" value="Genomic_DNA"/>
</dbReference>
<protein>
    <submittedName>
        <fullName evidence="2">Uncharacterized protein</fullName>
    </submittedName>
</protein>
<evidence type="ECO:0000313" key="3">
    <source>
        <dbReference type="Proteomes" id="UP000054549"/>
    </source>
</evidence>
<dbReference type="HOGENOM" id="CLU_2922166_0_0_1"/>
<reference evidence="2 3" key="1">
    <citation type="submission" date="2014-04" db="EMBL/GenBank/DDBJ databases">
        <title>Evolutionary Origins and Diversification of the Mycorrhizal Mutualists.</title>
        <authorList>
            <consortium name="DOE Joint Genome Institute"/>
            <consortium name="Mycorrhizal Genomics Consortium"/>
            <person name="Kohler A."/>
            <person name="Kuo A."/>
            <person name="Nagy L.G."/>
            <person name="Floudas D."/>
            <person name="Copeland A."/>
            <person name="Barry K.W."/>
            <person name="Cichocki N."/>
            <person name="Veneault-Fourrey C."/>
            <person name="LaButti K."/>
            <person name="Lindquist E.A."/>
            <person name="Lipzen A."/>
            <person name="Lundell T."/>
            <person name="Morin E."/>
            <person name="Murat C."/>
            <person name="Riley R."/>
            <person name="Ohm R."/>
            <person name="Sun H."/>
            <person name="Tunlid A."/>
            <person name="Henrissat B."/>
            <person name="Grigoriev I.V."/>
            <person name="Hibbett D.S."/>
            <person name="Martin F."/>
        </authorList>
    </citation>
    <scope>NUCLEOTIDE SEQUENCE [LARGE SCALE GENOMIC DNA]</scope>
    <source>
        <strain evidence="2 3">Koide BX008</strain>
    </source>
</reference>
<dbReference type="InParanoid" id="A0A0C2SYH7"/>
<gene>
    <name evidence="2" type="ORF">M378DRAFT_27123</name>
</gene>
<evidence type="ECO:0000313" key="2">
    <source>
        <dbReference type="EMBL" id="KIL59204.1"/>
    </source>
</evidence>
<name>A0A0C2SYH7_AMAMK</name>
<organism evidence="2 3">
    <name type="scientific">Amanita muscaria (strain Koide BX008)</name>
    <dbReference type="NCBI Taxonomy" id="946122"/>
    <lineage>
        <taxon>Eukaryota</taxon>
        <taxon>Fungi</taxon>
        <taxon>Dikarya</taxon>
        <taxon>Basidiomycota</taxon>
        <taxon>Agaricomycotina</taxon>
        <taxon>Agaricomycetes</taxon>
        <taxon>Agaricomycetidae</taxon>
        <taxon>Agaricales</taxon>
        <taxon>Pluteineae</taxon>
        <taxon>Amanitaceae</taxon>
        <taxon>Amanita</taxon>
    </lineage>
</organism>
<sequence>MPSLQIEAVWAEQKSIAAGTSNECLVNNVLQRYGKNDARSMNDEETARRQLELFTSPASKQ</sequence>
<proteinExistence type="predicted"/>
<dbReference type="Proteomes" id="UP000054549">
    <property type="component" value="Unassembled WGS sequence"/>
</dbReference>